<feature type="compositionally biased region" description="Basic and acidic residues" evidence="13">
    <location>
        <begin position="113"/>
        <end position="122"/>
    </location>
</feature>
<dbReference type="GO" id="GO:0006915">
    <property type="term" value="P:apoptotic process"/>
    <property type="evidence" value="ECO:0007669"/>
    <property type="project" value="UniProtKB-KW"/>
</dbReference>
<gene>
    <name evidence="15" type="primary">GDF6</name>
</gene>
<evidence type="ECO:0000256" key="8">
    <source>
        <dbReference type="ARBA" id="ARBA00022729"/>
    </source>
</evidence>
<dbReference type="Gene3D" id="2.10.90.10">
    <property type="entry name" value="Cystine-knot cytokines"/>
    <property type="match status" value="1"/>
</dbReference>
<dbReference type="InterPro" id="IPR017948">
    <property type="entry name" value="TGFb_CS"/>
</dbReference>
<dbReference type="SUPFAM" id="SSF57501">
    <property type="entry name" value="Cystine-knot cytokines"/>
    <property type="match status" value="1"/>
</dbReference>
<dbReference type="FunFam" id="2.10.90.10:FF:000001">
    <property type="entry name" value="Bone morphogenetic protein 4"/>
    <property type="match status" value="1"/>
</dbReference>
<evidence type="ECO:0000256" key="2">
    <source>
        <dbReference type="ARBA" id="ARBA00006656"/>
    </source>
</evidence>
<keyword evidence="5" id="KW-0964">Secreted</keyword>
<dbReference type="GeneTree" id="ENSGT00940000162274"/>
<feature type="region of interest" description="Disordered" evidence="13">
    <location>
        <begin position="107"/>
        <end position="147"/>
    </location>
</feature>
<keyword evidence="6" id="KW-0165">Cleavage on pair of basic residues</keyword>
<comment type="similarity">
    <text evidence="2 12">Belongs to the TGF-beta family.</text>
</comment>
<dbReference type="PROSITE" id="PS00250">
    <property type="entry name" value="TGF_BETA_1"/>
    <property type="match status" value="1"/>
</dbReference>
<evidence type="ECO:0000256" key="12">
    <source>
        <dbReference type="RuleBase" id="RU000354"/>
    </source>
</evidence>
<keyword evidence="4" id="KW-0217">Developmental protein</keyword>
<dbReference type="Pfam" id="PF00019">
    <property type="entry name" value="TGF_beta"/>
    <property type="match status" value="1"/>
</dbReference>
<dbReference type="SMART" id="SM00204">
    <property type="entry name" value="TGFB"/>
    <property type="match status" value="1"/>
</dbReference>
<dbReference type="Pfam" id="PF00688">
    <property type="entry name" value="TGFb_propeptide"/>
    <property type="match status" value="1"/>
</dbReference>
<dbReference type="InterPro" id="IPR001111">
    <property type="entry name" value="TGF-b_propeptide"/>
</dbReference>
<evidence type="ECO:0000256" key="7">
    <source>
        <dbReference type="ARBA" id="ARBA00022703"/>
    </source>
</evidence>
<accession>A0A8C5S896</accession>
<dbReference type="GO" id="GO:0032332">
    <property type="term" value="P:positive regulation of chondrocyte differentiation"/>
    <property type="evidence" value="ECO:0007669"/>
    <property type="project" value="Ensembl"/>
</dbReference>
<dbReference type="PANTHER" id="PTHR11848">
    <property type="entry name" value="TGF-BETA FAMILY"/>
    <property type="match status" value="1"/>
</dbReference>
<evidence type="ECO:0000256" key="1">
    <source>
        <dbReference type="ARBA" id="ARBA00004613"/>
    </source>
</evidence>
<dbReference type="GO" id="GO:0030509">
    <property type="term" value="P:BMP signaling pathway"/>
    <property type="evidence" value="ECO:0007669"/>
    <property type="project" value="Ensembl"/>
</dbReference>
<organism evidence="15 16">
    <name type="scientific">Laticauda laticaudata</name>
    <name type="common">Blue-ringed sea krait</name>
    <name type="synonym">Blue-lipped sea krait</name>
    <dbReference type="NCBI Taxonomy" id="8630"/>
    <lineage>
        <taxon>Eukaryota</taxon>
        <taxon>Metazoa</taxon>
        <taxon>Chordata</taxon>
        <taxon>Craniata</taxon>
        <taxon>Vertebrata</taxon>
        <taxon>Euteleostomi</taxon>
        <taxon>Lepidosauria</taxon>
        <taxon>Squamata</taxon>
        <taxon>Bifurcata</taxon>
        <taxon>Unidentata</taxon>
        <taxon>Episquamata</taxon>
        <taxon>Toxicofera</taxon>
        <taxon>Serpentes</taxon>
        <taxon>Colubroidea</taxon>
        <taxon>Elapidae</taxon>
        <taxon>Laticaudinae</taxon>
        <taxon>Laticauda</taxon>
    </lineage>
</organism>
<dbReference type="GO" id="GO:0045893">
    <property type="term" value="P:positive regulation of DNA-templated transcription"/>
    <property type="evidence" value="ECO:0007669"/>
    <property type="project" value="Ensembl"/>
</dbReference>
<evidence type="ECO:0000256" key="4">
    <source>
        <dbReference type="ARBA" id="ARBA00022473"/>
    </source>
</evidence>
<evidence type="ECO:0000256" key="3">
    <source>
        <dbReference type="ARBA" id="ARBA00011748"/>
    </source>
</evidence>
<dbReference type="GO" id="GO:0060391">
    <property type="term" value="P:positive regulation of SMAD protein signal transduction"/>
    <property type="evidence" value="ECO:0007669"/>
    <property type="project" value="Ensembl"/>
</dbReference>
<dbReference type="GO" id="GO:0032924">
    <property type="term" value="P:activin receptor signaling pathway"/>
    <property type="evidence" value="ECO:0007669"/>
    <property type="project" value="Ensembl"/>
</dbReference>
<evidence type="ECO:0000256" key="5">
    <source>
        <dbReference type="ARBA" id="ARBA00022525"/>
    </source>
</evidence>
<dbReference type="InterPro" id="IPR001839">
    <property type="entry name" value="TGF-b_C"/>
</dbReference>
<evidence type="ECO:0000313" key="16">
    <source>
        <dbReference type="Proteomes" id="UP000694406"/>
    </source>
</evidence>
<dbReference type="GO" id="GO:0008083">
    <property type="term" value="F:growth factor activity"/>
    <property type="evidence" value="ECO:0007669"/>
    <property type="project" value="UniProtKB-KW"/>
</dbReference>
<evidence type="ECO:0000259" key="14">
    <source>
        <dbReference type="PROSITE" id="PS51362"/>
    </source>
</evidence>
<keyword evidence="8" id="KW-0732">Signal</keyword>
<reference evidence="15" key="1">
    <citation type="submission" date="2025-08" db="UniProtKB">
        <authorList>
            <consortium name="Ensembl"/>
        </authorList>
    </citation>
    <scope>IDENTIFICATION</scope>
</reference>
<feature type="domain" description="TGF-beta family profile" evidence="14">
    <location>
        <begin position="362"/>
        <end position="485"/>
    </location>
</feature>
<reference evidence="15" key="2">
    <citation type="submission" date="2025-09" db="UniProtKB">
        <authorList>
            <consortium name="Ensembl"/>
        </authorList>
    </citation>
    <scope>IDENTIFICATION</scope>
</reference>
<evidence type="ECO:0000313" key="15">
    <source>
        <dbReference type="Ensembl" id="ENSLLTP00000014768.1"/>
    </source>
</evidence>
<dbReference type="GO" id="GO:0005125">
    <property type="term" value="F:cytokine activity"/>
    <property type="evidence" value="ECO:0007669"/>
    <property type="project" value="TreeGrafter"/>
</dbReference>
<keyword evidence="16" id="KW-1185">Reference proteome</keyword>
<comment type="subunit">
    <text evidence="3">Homodimer; disulfide-linked.</text>
</comment>
<dbReference type="Proteomes" id="UP000694406">
    <property type="component" value="Unplaced"/>
</dbReference>
<dbReference type="CDD" id="cd13766">
    <property type="entry name" value="TGF_beta_GDF5_6_7"/>
    <property type="match status" value="1"/>
</dbReference>
<dbReference type="InterPro" id="IPR015615">
    <property type="entry name" value="TGF-beta-rel"/>
</dbReference>
<dbReference type="PANTHER" id="PTHR11848:SF43">
    <property type="entry name" value="GROWTH_DIFFERENTIATION FACTOR 6"/>
    <property type="match status" value="1"/>
</dbReference>
<dbReference type="Ensembl" id="ENSLLTT00000015353.1">
    <property type="protein sequence ID" value="ENSLLTP00000014768.1"/>
    <property type="gene ID" value="ENSLLTG00000011310.1"/>
</dbReference>
<keyword evidence="7" id="KW-0053">Apoptosis</keyword>
<keyword evidence="10" id="KW-1015">Disulfide bond</keyword>
<name>A0A8C5S896_LATLA</name>
<keyword evidence="9 12" id="KW-0339">Growth factor</keyword>
<evidence type="ECO:0000256" key="6">
    <source>
        <dbReference type="ARBA" id="ARBA00022685"/>
    </source>
</evidence>
<keyword evidence="11" id="KW-0325">Glycoprotein</keyword>
<dbReference type="PROSITE" id="PS51362">
    <property type="entry name" value="TGF_BETA_2"/>
    <property type="match status" value="1"/>
</dbReference>
<proteinExistence type="inferred from homology"/>
<evidence type="ECO:0000256" key="13">
    <source>
        <dbReference type="SAM" id="MobiDB-lite"/>
    </source>
</evidence>
<comment type="subcellular location">
    <subcellularLocation>
        <location evidence="1">Secreted</location>
    </subcellularLocation>
</comment>
<dbReference type="GO" id="GO:0001656">
    <property type="term" value="P:metanephros development"/>
    <property type="evidence" value="ECO:0007669"/>
    <property type="project" value="Ensembl"/>
</dbReference>
<dbReference type="AlphaFoldDB" id="A0A8C5S896"/>
<evidence type="ECO:0000256" key="10">
    <source>
        <dbReference type="ARBA" id="ARBA00023157"/>
    </source>
</evidence>
<sequence>MGGVRVRVKAGGVSRRGSGLSRWGRRAADGRRELRRAGLAARWCWPWAPSEEAGRSGRAGALLRAGALARSLAMNAARALLSAVFLAGFFWGDLPCCQQATIPPAAAAPSLRESGKGKRSCREGGGASRSVGEEAAQKGPAVPQPRAEPHEYMLSLYRTYAIAEKLGINASFFQSSKAANTITSFVDRGRDDLSPSALRRQKYLFDVSSLSDKEELVGAELRLFRKAPGDPCSKAQTGLARLQVSPCLSGRRLDSRTLDLQEAAPGRPGGGGDWEVFDVGQAFPPLRGPWKKRQQLCLELRAVGGTRSQPHPQLLDLRPLGLGRGARAQQEKALLVVFSKSRRKNLFAELRPEPGLRLQARRLKRAAYPNRHGKRHGKKARLRCTKKALHVNFKALGWDDWIIAPLEYEAYHCEGVCDFPLRSHLEPTNHAIIQTLMNSMDPAATPPSCCVPAKLTPISILYTDAGNNVVYKQYEDMVVESCGCR</sequence>
<protein>
    <submittedName>
        <fullName evidence="15">Growth differentiation factor 6</fullName>
    </submittedName>
</protein>
<evidence type="ECO:0000256" key="9">
    <source>
        <dbReference type="ARBA" id="ARBA00023030"/>
    </source>
</evidence>
<dbReference type="InterPro" id="IPR029034">
    <property type="entry name" value="Cystine-knot_cytokine"/>
</dbReference>
<dbReference type="GO" id="GO:0005615">
    <property type="term" value="C:extracellular space"/>
    <property type="evidence" value="ECO:0007669"/>
    <property type="project" value="TreeGrafter"/>
</dbReference>
<dbReference type="Gene3D" id="2.60.120.970">
    <property type="match status" value="1"/>
</dbReference>
<evidence type="ECO:0000256" key="11">
    <source>
        <dbReference type="ARBA" id="ARBA00023180"/>
    </source>
</evidence>